<dbReference type="Proteomes" id="UP000055136">
    <property type="component" value="Chromosome"/>
</dbReference>
<dbReference type="PANTHER" id="PTHR43673:SF10">
    <property type="entry name" value="NADH DEHYDROGENASE_NAD(P)H NITROREDUCTASE XCC3605-RELATED"/>
    <property type="match status" value="1"/>
</dbReference>
<dbReference type="EMBL" id="CP013099">
    <property type="protein sequence ID" value="ALP52976.1"/>
    <property type="molecule type" value="Genomic_DNA"/>
</dbReference>
<keyword evidence="5" id="KW-1185">Reference proteome</keyword>
<sequence>MEKPAQTSVPIHALIAARWSPRALDPDASLSAEQVTALLEAARWAPSCFGDEPWRYVVCHKADDPQAWASALACLAEKNQRWAGAAPLLLIANAASHFHKNDKPNRWGQYDTGAASENLCLQATALGLAAHQMGGFDQDKARQTFNIPEQYTPMAVIAVGKPAPAQALDEEFRQAETAPRRRRPLGEICFAGRWGEALT</sequence>
<evidence type="ECO:0000259" key="3">
    <source>
        <dbReference type="Pfam" id="PF00881"/>
    </source>
</evidence>
<dbReference type="Gene3D" id="3.40.109.10">
    <property type="entry name" value="NADH Oxidase"/>
    <property type="match status" value="1"/>
</dbReference>
<evidence type="ECO:0000313" key="4">
    <source>
        <dbReference type="EMBL" id="ALP52976.1"/>
    </source>
</evidence>
<comment type="similarity">
    <text evidence="1">Belongs to the nitroreductase family.</text>
</comment>
<keyword evidence="2" id="KW-0560">Oxidoreductase</keyword>
<evidence type="ECO:0000313" key="5">
    <source>
        <dbReference type="Proteomes" id="UP000055136"/>
    </source>
</evidence>
<proteinExistence type="inferred from homology"/>
<protein>
    <submittedName>
        <fullName evidence="4">Nitroreductase</fullName>
    </submittedName>
</protein>
<organism evidence="4 5">
    <name type="scientific">Candidatus Tenderia electrophaga</name>
    <dbReference type="NCBI Taxonomy" id="1748243"/>
    <lineage>
        <taxon>Bacteria</taxon>
        <taxon>Pseudomonadati</taxon>
        <taxon>Pseudomonadota</taxon>
        <taxon>Gammaproteobacteria</taxon>
        <taxon>Candidatus Tenderiales</taxon>
        <taxon>Candidatus Tenderiaceae</taxon>
        <taxon>Candidatus Tenderia</taxon>
    </lineage>
</organism>
<evidence type="ECO:0000256" key="1">
    <source>
        <dbReference type="ARBA" id="ARBA00007118"/>
    </source>
</evidence>
<dbReference type="CDD" id="cd02138">
    <property type="entry name" value="TdsD-like"/>
    <property type="match status" value="1"/>
</dbReference>
<dbReference type="AlphaFoldDB" id="A0A0S2TCU1"/>
<gene>
    <name evidence="4" type="ORF">Tel_07295</name>
</gene>
<evidence type="ECO:0000256" key="2">
    <source>
        <dbReference type="ARBA" id="ARBA00023002"/>
    </source>
</evidence>
<dbReference type="KEGG" id="tee:Tel_07295"/>
<dbReference type="InterPro" id="IPR029479">
    <property type="entry name" value="Nitroreductase"/>
</dbReference>
<feature type="domain" description="Nitroreductase" evidence="3">
    <location>
        <begin position="15"/>
        <end position="161"/>
    </location>
</feature>
<name>A0A0S2TCU1_9GAMM</name>
<reference evidence="4" key="1">
    <citation type="submission" date="2015-10" db="EMBL/GenBank/DDBJ databases">
        <title>Description of Candidatus Tenderia electrophaga gen. nov, sp. nov., an Uncultivated Electroautotroph from a Biocathode Enrichment.</title>
        <authorList>
            <person name="Eddie B.J."/>
            <person name="Malanoski A.P."/>
            <person name="Wang Z."/>
            <person name="Hall R.J."/>
            <person name="Oh S.D."/>
            <person name="Heiner C."/>
            <person name="Lin B."/>
            <person name="Strycharz-Glaven S.M."/>
        </authorList>
    </citation>
    <scope>NUCLEOTIDE SEQUENCE [LARGE SCALE GENOMIC DNA]</scope>
    <source>
        <strain evidence="4">NRL1</strain>
    </source>
</reference>
<dbReference type="PANTHER" id="PTHR43673">
    <property type="entry name" value="NAD(P)H NITROREDUCTASE YDGI-RELATED"/>
    <property type="match status" value="1"/>
</dbReference>
<dbReference type="SUPFAM" id="SSF55469">
    <property type="entry name" value="FMN-dependent nitroreductase-like"/>
    <property type="match status" value="1"/>
</dbReference>
<dbReference type="Pfam" id="PF00881">
    <property type="entry name" value="Nitroreductase"/>
    <property type="match status" value="1"/>
</dbReference>
<dbReference type="GO" id="GO:0016491">
    <property type="term" value="F:oxidoreductase activity"/>
    <property type="evidence" value="ECO:0007669"/>
    <property type="project" value="UniProtKB-KW"/>
</dbReference>
<dbReference type="InterPro" id="IPR000415">
    <property type="entry name" value="Nitroreductase-like"/>
</dbReference>
<dbReference type="STRING" id="1748243.Tel_07295"/>
<accession>A0A0S2TCU1</accession>